<evidence type="ECO:0008006" key="4">
    <source>
        <dbReference type="Google" id="ProtNLM"/>
    </source>
</evidence>
<proteinExistence type="predicted"/>
<sequence length="137" mass="14899">MRADVVSRWVVIATQLITMQGGLPLGRETSKDAATSSRPQGRSHYRLESYKTRPPVAKKSVIASSNSPSCVAPCTRLSILAPGFSKSAHTLTHTTRSARSSSTTTCSKHCRDEGLSIFKNDFAEVLPALVNIFHKLQ</sequence>
<dbReference type="EMBL" id="JAFNEN010000090">
    <property type="protein sequence ID" value="KAG8195318.1"/>
    <property type="molecule type" value="Genomic_DNA"/>
</dbReference>
<accession>A0AAV6VI05</accession>
<evidence type="ECO:0000313" key="2">
    <source>
        <dbReference type="EMBL" id="KAG8195318.1"/>
    </source>
</evidence>
<comment type="caution">
    <text evidence="2">The sequence shown here is derived from an EMBL/GenBank/DDBJ whole genome shotgun (WGS) entry which is preliminary data.</text>
</comment>
<dbReference type="Proteomes" id="UP000827092">
    <property type="component" value="Unassembled WGS sequence"/>
</dbReference>
<protein>
    <recommendedName>
        <fullName evidence="4">Secreted protein</fullName>
    </recommendedName>
</protein>
<reference evidence="2 3" key="1">
    <citation type="journal article" date="2022" name="Nat. Ecol. Evol.">
        <title>A masculinizing supergene underlies an exaggerated male reproductive morph in a spider.</title>
        <authorList>
            <person name="Hendrickx F."/>
            <person name="De Corte Z."/>
            <person name="Sonet G."/>
            <person name="Van Belleghem S.M."/>
            <person name="Kostlbacher S."/>
            <person name="Vangestel C."/>
        </authorList>
    </citation>
    <scope>NUCLEOTIDE SEQUENCE [LARGE SCALE GENOMIC DNA]</scope>
    <source>
        <strain evidence="2">W744_W776</strain>
    </source>
</reference>
<dbReference type="AlphaFoldDB" id="A0AAV6VI05"/>
<gene>
    <name evidence="2" type="ORF">JTE90_028465</name>
</gene>
<evidence type="ECO:0000313" key="3">
    <source>
        <dbReference type="Proteomes" id="UP000827092"/>
    </source>
</evidence>
<feature type="region of interest" description="Disordered" evidence="1">
    <location>
        <begin position="23"/>
        <end position="47"/>
    </location>
</feature>
<evidence type="ECO:0000256" key="1">
    <source>
        <dbReference type="SAM" id="MobiDB-lite"/>
    </source>
</evidence>
<name>A0AAV6VI05_9ARAC</name>
<organism evidence="2 3">
    <name type="scientific">Oedothorax gibbosus</name>
    <dbReference type="NCBI Taxonomy" id="931172"/>
    <lineage>
        <taxon>Eukaryota</taxon>
        <taxon>Metazoa</taxon>
        <taxon>Ecdysozoa</taxon>
        <taxon>Arthropoda</taxon>
        <taxon>Chelicerata</taxon>
        <taxon>Arachnida</taxon>
        <taxon>Araneae</taxon>
        <taxon>Araneomorphae</taxon>
        <taxon>Entelegynae</taxon>
        <taxon>Araneoidea</taxon>
        <taxon>Linyphiidae</taxon>
        <taxon>Erigoninae</taxon>
        <taxon>Oedothorax</taxon>
    </lineage>
</organism>
<keyword evidence="3" id="KW-1185">Reference proteome</keyword>